<dbReference type="PANTHER" id="PTHR11091:SF0">
    <property type="entry name" value="MALATE DEHYDROGENASE"/>
    <property type="match status" value="1"/>
</dbReference>
<name>A0A955I839_9BACT</name>
<protein>
    <submittedName>
        <fullName evidence="3">Ldh family oxidoreductase</fullName>
    </submittedName>
</protein>
<evidence type="ECO:0000313" key="4">
    <source>
        <dbReference type="Proteomes" id="UP000745577"/>
    </source>
</evidence>
<dbReference type="Proteomes" id="UP000745577">
    <property type="component" value="Unassembled WGS sequence"/>
</dbReference>
<dbReference type="Pfam" id="PF02615">
    <property type="entry name" value="Ldh_2"/>
    <property type="match status" value="1"/>
</dbReference>
<dbReference type="Gene3D" id="1.10.1530.10">
    <property type="match status" value="1"/>
</dbReference>
<evidence type="ECO:0000256" key="1">
    <source>
        <dbReference type="ARBA" id="ARBA00006056"/>
    </source>
</evidence>
<dbReference type="GO" id="GO:0016491">
    <property type="term" value="F:oxidoreductase activity"/>
    <property type="evidence" value="ECO:0007669"/>
    <property type="project" value="UniProtKB-KW"/>
</dbReference>
<accession>A0A955I839</accession>
<sequence length="328" mass="35975">MKIKVSELRNQVSQALLKAGYNSDDAEMITNVVMFGQMSGKLSHGIVRLFKGDLNLLENIGDGPYEIVEKTQNSAQVIAHHQPGILIGHLAMNKAIELAKNNKIGLVSSIGTQSTSGCLTYYLEQIAKNSLIGIVMSQSAPFIAPFHSKEALFGTNPMGYGFPTNDKPLLFDMATSAITYGDVLIASTTGKQLPENIASDKSGNPTTNPDEALEGSVNSFDNSYKGSGLAMIVEILAGVLAGSSFIDLHQEKDWGNLFIAISPELFMSTDEFKSRMDEFINRVERAKTKDGQKVRLPGMHTLAQRDENIQDDEIEIEDEILNEFYKYL</sequence>
<reference evidence="3" key="1">
    <citation type="submission" date="2020-04" db="EMBL/GenBank/DDBJ databases">
        <authorList>
            <person name="Zhang T."/>
        </authorList>
    </citation>
    <scope>NUCLEOTIDE SEQUENCE</scope>
    <source>
        <strain evidence="3">HKST-UBA15</strain>
    </source>
</reference>
<comment type="caution">
    <text evidence="3">The sequence shown here is derived from an EMBL/GenBank/DDBJ whole genome shotgun (WGS) entry which is preliminary data.</text>
</comment>
<organism evidence="3 4">
    <name type="scientific">Candidatus Dojkabacteria bacterium</name>
    <dbReference type="NCBI Taxonomy" id="2099670"/>
    <lineage>
        <taxon>Bacteria</taxon>
        <taxon>Candidatus Dojkabacteria</taxon>
    </lineage>
</organism>
<keyword evidence="2" id="KW-0560">Oxidoreductase</keyword>
<dbReference type="InterPro" id="IPR003767">
    <property type="entry name" value="Malate/L-lactate_DH-like"/>
</dbReference>
<comment type="similarity">
    <text evidence="1">Belongs to the LDH2/MDH2 oxidoreductase family.</text>
</comment>
<dbReference type="PANTHER" id="PTHR11091">
    <property type="entry name" value="OXIDOREDUCTASE-RELATED"/>
    <property type="match status" value="1"/>
</dbReference>
<evidence type="ECO:0000256" key="2">
    <source>
        <dbReference type="ARBA" id="ARBA00023002"/>
    </source>
</evidence>
<dbReference type="InterPro" id="IPR036111">
    <property type="entry name" value="Mal/L-sulfo/L-lacto_DH-like_sf"/>
</dbReference>
<dbReference type="Gene3D" id="3.30.1370.60">
    <property type="entry name" value="Hypothetical oxidoreductase yiak, domain 2"/>
    <property type="match status" value="1"/>
</dbReference>
<proteinExistence type="inferred from homology"/>
<dbReference type="SUPFAM" id="SSF89733">
    <property type="entry name" value="L-sulfolactate dehydrogenase-like"/>
    <property type="match status" value="1"/>
</dbReference>
<dbReference type="InterPro" id="IPR043144">
    <property type="entry name" value="Mal/L-sulf/L-lact_DH-like_ah"/>
</dbReference>
<evidence type="ECO:0000313" key="3">
    <source>
        <dbReference type="EMBL" id="MCA9380550.1"/>
    </source>
</evidence>
<gene>
    <name evidence="3" type="ORF">KC675_05215</name>
</gene>
<reference evidence="3" key="2">
    <citation type="journal article" date="2021" name="Microbiome">
        <title>Successional dynamics and alternative stable states in a saline activated sludge microbial community over 9 years.</title>
        <authorList>
            <person name="Wang Y."/>
            <person name="Ye J."/>
            <person name="Ju F."/>
            <person name="Liu L."/>
            <person name="Boyd J.A."/>
            <person name="Deng Y."/>
            <person name="Parks D.H."/>
            <person name="Jiang X."/>
            <person name="Yin X."/>
            <person name="Woodcroft B.J."/>
            <person name="Tyson G.W."/>
            <person name="Hugenholtz P."/>
            <person name="Polz M.F."/>
            <person name="Zhang T."/>
        </authorList>
    </citation>
    <scope>NUCLEOTIDE SEQUENCE</scope>
    <source>
        <strain evidence="3">HKST-UBA15</strain>
    </source>
</reference>
<dbReference type="EMBL" id="JAGQLL010000085">
    <property type="protein sequence ID" value="MCA9380550.1"/>
    <property type="molecule type" value="Genomic_DNA"/>
</dbReference>
<dbReference type="InterPro" id="IPR043143">
    <property type="entry name" value="Mal/L-sulf/L-lact_DH-like_NADP"/>
</dbReference>
<dbReference type="AlphaFoldDB" id="A0A955I839"/>